<keyword evidence="2" id="KW-1185">Reference proteome</keyword>
<proteinExistence type="predicted"/>
<dbReference type="Proteomes" id="UP000199585">
    <property type="component" value="Unassembled WGS sequence"/>
</dbReference>
<dbReference type="STRING" id="245187.SAMN04488003_101343"/>
<evidence type="ECO:0000313" key="1">
    <source>
        <dbReference type="EMBL" id="SEM50418.1"/>
    </source>
</evidence>
<reference evidence="1 2" key="1">
    <citation type="submission" date="2016-10" db="EMBL/GenBank/DDBJ databases">
        <authorList>
            <person name="de Groot N.N."/>
        </authorList>
    </citation>
    <scope>NUCLEOTIDE SEQUENCE [LARGE SCALE GENOMIC DNA]</scope>
    <source>
        <strain evidence="1 2">DSM 16213</strain>
    </source>
</reference>
<organism evidence="1 2">
    <name type="scientific">Loktanella fryxellensis</name>
    <dbReference type="NCBI Taxonomy" id="245187"/>
    <lineage>
        <taxon>Bacteria</taxon>
        <taxon>Pseudomonadati</taxon>
        <taxon>Pseudomonadota</taxon>
        <taxon>Alphaproteobacteria</taxon>
        <taxon>Rhodobacterales</taxon>
        <taxon>Roseobacteraceae</taxon>
        <taxon>Loktanella</taxon>
    </lineage>
</organism>
<protein>
    <submittedName>
        <fullName evidence="1">Uncharacterized protein</fullName>
    </submittedName>
</protein>
<dbReference type="EMBL" id="FOCI01000001">
    <property type="protein sequence ID" value="SEM50418.1"/>
    <property type="molecule type" value="Genomic_DNA"/>
</dbReference>
<name>A0A1H7YYI0_9RHOB</name>
<gene>
    <name evidence="1" type="ORF">SAMN04488003_101343</name>
</gene>
<evidence type="ECO:0000313" key="2">
    <source>
        <dbReference type="Proteomes" id="UP000199585"/>
    </source>
</evidence>
<sequence>MSITIPQETLLASKLFPGQDFAPATFMIREIDVMGEEINRLAGDPAVLDRDPMTGIIPVLDSHWEIAVAPTAG</sequence>
<dbReference type="RefSeq" id="WP_089897991.1">
    <property type="nucleotide sequence ID" value="NZ_FOCI01000001.1"/>
</dbReference>
<dbReference type="AlphaFoldDB" id="A0A1H7YYI0"/>
<accession>A0A1H7YYI0</accession>